<reference evidence="3" key="1">
    <citation type="submission" date="2021-03" db="EMBL/GenBank/DDBJ databases">
        <authorList>
            <person name="Tagirdzhanova G."/>
        </authorList>
    </citation>
    <scope>NUCLEOTIDE SEQUENCE</scope>
</reference>
<name>A0A8H3FJ75_9LECA</name>
<organism evidence="3 4">
    <name type="scientific">Imshaugia aleurites</name>
    <dbReference type="NCBI Taxonomy" id="172621"/>
    <lineage>
        <taxon>Eukaryota</taxon>
        <taxon>Fungi</taxon>
        <taxon>Dikarya</taxon>
        <taxon>Ascomycota</taxon>
        <taxon>Pezizomycotina</taxon>
        <taxon>Lecanoromycetes</taxon>
        <taxon>OSLEUM clade</taxon>
        <taxon>Lecanoromycetidae</taxon>
        <taxon>Lecanorales</taxon>
        <taxon>Lecanorineae</taxon>
        <taxon>Parmeliaceae</taxon>
        <taxon>Imshaugia</taxon>
    </lineage>
</organism>
<keyword evidence="1" id="KW-0175">Coiled coil</keyword>
<protein>
    <submittedName>
        <fullName evidence="3">Uncharacterized protein</fullName>
    </submittedName>
</protein>
<proteinExistence type="predicted"/>
<sequence>MLDVTSYLGDVILCIVLYLCVATIAKVPSVQDPWLLLIQCICVALLTQLVFGIVKERRALRVERDGGWASIKLAQQQVESVLKSANRVMENAEEHFKSLEAAVEHLEKRHKLGEEKS</sequence>
<evidence type="ECO:0000256" key="1">
    <source>
        <dbReference type="SAM" id="Coils"/>
    </source>
</evidence>
<feature type="coiled-coil region" evidence="1">
    <location>
        <begin position="75"/>
        <end position="116"/>
    </location>
</feature>
<evidence type="ECO:0000313" key="3">
    <source>
        <dbReference type="EMBL" id="CAF9921951.1"/>
    </source>
</evidence>
<keyword evidence="2" id="KW-0472">Membrane</keyword>
<feature type="transmembrane region" description="Helical" evidence="2">
    <location>
        <begin position="7"/>
        <end position="28"/>
    </location>
</feature>
<accession>A0A8H3FJ75</accession>
<evidence type="ECO:0000256" key="2">
    <source>
        <dbReference type="SAM" id="Phobius"/>
    </source>
</evidence>
<feature type="transmembrane region" description="Helical" evidence="2">
    <location>
        <begin position="34"/>
        <end position="54"/>
    </location>
</feature>
<dbReference type="EMBL" id="CAJPDT010000029">
    <property type="protein sequence ID" value="CAF9921951.1"/>
    <property type="molecule type" value="Genomic_DNA"/>
</dbReference>
<dbReference type="AlphaFoldDB" id="A0A8H3FJ75"/>
<gene>
    <name evidence="3" type="ORF">IMSHALPRED_005295</name>
</gene>
<keyword evidence="4" id="KW-1185">Reference proteome</keyword>
<dbReference type="Proteomes" id="UP000664534">
    <property type="component" value="Unassembled WGS sequence"/>
</dbReference>
<comment type="caution">
    <text evidence="3">The sequence shown here is derived from an EMBL/GenBank/DDBJ whole genome shotgun (WGS) entry which is preliminary data.</text>
</comment>
<keyword evidence="2" id="KW-0812">Transmembrane</keyword>
<keyword evidence="2" id="KW-1133">Transmembrane helix</keyword>
<evidence type="ECO:0000313" key="4">
    <source>
        <dbReference type="Proteomes" id="UP000664534"/>
    </source>
</evidence>